<feature type="compositionally biased region" description="Polar residues" evidence="1">
    <location>
        <begin position="867"/>
        <end position="895"/>
    </location>
</feature>
<feature type="compositionally biased region" description="Basic and acidic residues" evidence="1">
    <location>
        <begin position="947"/>
        <end position="963"/>
    </location>
</feature>
<proteinExistence type="predicted"/>
<feature type="compositionally biased region" description="Basic and acidic residues" evidence="1">
    <location>
        <begin position="709"/>
        <end position="728"/>
    </location>
</feature>
<dbReference type="EMBL" id="JAZAVJ010000004">
    <property type="protein sequence ID" value="KAK7424539.1"/>
    <property type="molecule type" value="Genomic_DNA"/>
</dbReference>
<evidence type="ECO:0000313" key="2">
    <source>
        <dbReference type="EMBL" id="KAK7424539.1"/>
    </source>
</evidence>
<feature type="compositionally biased region" description="Polar residues" evidence="1">
    <location>
        <begin position="212"/>
        <end position="222"/>
    </location>
</feature>
<evidence type="ECO:0000313" key="3">
    <source>
        <dbReference type="Proteomes" id="UP001498476"/>
    </source>
</evidence>
<feature type="compositionally biased region" description="Basic residues" evidence="1">
    <location>
        <begin position="578"/>
        <end position="589"/>
    </location>
</feature>
<reference evidence="2 3" key="1">
    <citation type="journal article" date="2025" name="Microbiol. Resour. Announc.">
        <title>Draft genome sequences for Neonectria magnoliae and Neonectria punicea, canker pathogens of Liriodendron tulipifera and Acer saccharum in West Virginia.</title>
        <authorList>
            <person name="Petronek H.M."/>
            <person name="Kasson M.T."/>
            <person name="Metheny A.M."/>
            <person name="Stauder C.M."/>
            <person name="Lovett B."/>
            <person name="Lynch S.C."/>
            <person name="Garnas J.R."/>
            <person name="Kasson L.R."/>
            <person name="Stajich J.E."/>
        </authorList>
    </citation>
    <scope>NUCLEOTIDE SEQUENCE [LARGE SCALE GENOMIC DNA]</scope>
    <source>
        <strain evidence="2 3">NRRL 64653</strain>
    </source>
</reference>
<evidence type="ECO:0008006" key="4">
    <source>
        <dbReference type="Google" id="ProtNLM"/>
    </source>
</evidence>
<feature type="compositionally biased region" description="Basic residues" evidence="1">
    <location>
        <begin position="196"/>
        <end position="205"/>
    </location>
</feature>
<feature type="region of interest" description="Disordered" evidence="1">
    <location>
        <begin position="697"/>
        <end position="729"/>
    </location>
</feature>
<evidence type="ECO:0000256" key="1">
    <source>
        <dbReference type="SAM" id="MobiDB-lite"/>
    </source>
</evidence>
<feature type="compositionally biased region" description="Low complexity" evidence="1">
    <location>
        <begin position="803"/>
        <end position="813"/>
    </location>
</feature>
<dbReference type="PANTHER" id="PTHR35391:SF5">
    <property type="entry name" value="DUF6590 DOMAIN-CONTAINING PROTEIN"/>
    <property type="match status" value="1"/>
</dbReference>
<feature type="region of interest" description="Disordered" evidence="1">
    <location>
        <begin position="196"/>
        <end position="261"/>
    </location>
</feature>
<feature type="region of interest" description="Disordered" evidence="1">
    <location>
        <begin position="743"/>
        <end position="986"/>
    </location>
</feature>
<comment type="caution">
    <text evidence="2">The sequence shown here is derived from an EMBL/GenBank/DDBJ whole genome shotgun (WGS) entry which is preliminary data.</text>
</comment>
<dbReference type="Proteomes" id="UP001498476">
    <property type="component" value="Unassembled WGS sequence"/>
</dbReference>
<keyword evidence="3" id="KW-1185">Reference proteome</keyword>
<feature type="region of interest" description="Disordered" evidence="1">
    <location>
        <begin position="559"/>
        <end position="621"/>
    </location>
</feature>
<name>A0ABR1HTP4_9HYPO</name>
<feature type="compositionally biased region" description="Basic and acidic residues" evidence="1">
    <location>
        <begin position="903"/>
        <end position="920"/>
    </location>
</feature>
<feature type="compositionally biased region" description="Basic and acidic residues" evidence="1">
    <location>
        <begin position="834"/>
        <end position="843"/>
    </location>
</feature>
<organism evidence="2 3">
    <name type="scientific">Neonectria punicea</name>
    <dbReference type="NCBI Taxonomy" id="979145"/>
    <lineage>
        <taxon>Eukaryota</taxon>
        <taxon>Fungi</taxon>
        <taxon>Dikarya</taxon>
        <taxon>Ascomycota</taxon>
        <taxon>Pezizomycotina</taxon>
        <taxon>Sordariomycetes</taxon>
        <taxon>Hypocreomycetidae</taxon>
        <taxon>Hypocreales</taxon>
        <taxon>Nectriaceae</taxon>
        <taxon>Neonectria</taxon>
    </lineage>
</organism>
<feature type="compositionally biased region" description="Basic and acidic residues" evidence="1">
    <location>
        <begin position="791"/>
        <end position="802"/>
    </location>
</feature>
<dbReference type="PANTHER" id="PTHR35391">
    <property type="entry name" value="C2H2-TYPE DOMAIN-CONTAINING PROTEIN-RELATED"/>
    <property type="match status" value="1"/>
</dbReference>
<protein>
    <recommendedName>
        <fullName evidence="4">C2H2-type domain-containing protein</fullName>
    </recommendedName>
</protein>
<accession>A0ABR1HTP4</accession>
<sequence>MTSRATSPESDRAGASVLELTKDCISMFERCPAPDGNGDGFAMETRLADLRLWADGVGAIAEGNASLEWRFRSRLDDLMLVKTILVMLADFIDDYSTLLSTDQPVDDAVHRVDSAIENLALIGVAIRRTGKASRRRRADTRFDPADYEELRRHLECIILLQPSKSGLEGELNPSSLSIVQKRLIEANLMRRHRFVVAQKRSRKQKGREWQQRGGTASSQDSAPSEDGNETKPQGSFGDDSTRKKGAERVPPTKGGLTAASTAEGTLQYGEKLRYVPGAARTQITALAADTEFPRPPPNPEGRRIGRCPCCCQSIPAEEMMNPGKWRQHVVEDLLPYTCIIEDCPAPNLLFATRKEWDAHVKTSHRVQWHCPLCEESDLMYQDEKEIVHHFESQHQDDVRDLTLSTLLPWSETQHMGITSCPLCSSFGREDSPEIVDHALRHIYEFSLRALPWTKPVIHDLAKPVGTYTLPKNDNAADRIVAWVNDAASGSARELQLSGLEPRLREVDVPEAIDVVGYVPDDEYFDDQSVGGSSKPQVALTEPARDSYSVYTDSYYSYTTQGSDRLPYKTESDEEERPRRKKRPNRRHRLFGIGNASSSGDHKSDSEQAPLAQHERDEAEVAMEDSVSVIASDDGPDDHDEDARELEISERKVAASRDVSDWENFSSDTDSERFNTRLIIADEQVSRDRHPQVEVILQPSHSRRASISSREGELDRERHSQDLRDKTEAELATDVGTLTGLGLERRRRRRAERKAMAEAEAGQLAEQHSECTDDEVDPDPETWLTTLNARRRAAELNKKRDGYESPSSVEYSPEAPDEASMQTATENRRKRRAERRLAAERSRGSVDLVNFSEEEQHRDGQAGVFDITTGSQEAADTSDITQSGSPQPPQHRSMSATADDEMEGENHKGDNSETKETHQEAQYEQSEDGESRTKTESHTEGRRRRRAERAAVREAAEHGQHQDDSEVSPWHSSSSDREMNSAADRRRRRRLERFQALKDGGARTVEFD</sequence>
<gene>
    <name evidence="2" type="ORF">QQX98_000504</name>
</gene>
<feature type="compositionally biased region" description="Basic and acidic residues" evidence="1">
    <location>
        <begin position="928"/>
        <end position="939"/>
    </location>
</feature>